<feature type="coiled-coil region" evidence="1">
    <location>
        <begin position="168"/>
        <end position="199"/>
    </location>
</feature>
<keyword evidence="4" id="KW-1185">Reference proteome</keyword>
<evidence type="ECO:0000256" key="1">
    <source>
        <dbReference type="SAM" id="Coils"/>
    </source>
</evidence>
<dbReference type="InterPro" id="IPR011681">
    <property type="entry name" value="GcrA"/>
</dbReference>
<gene>
    <name evidence="3" type="ORF">GCM10011395_35660</name>
</gene>
<proteinExistence type="predicted"/>
<sequence>MFPEFGQSPLSLELNLDSYDESWTNIAAFRGQSGWLLVARATIQSEHDLLRGKLIAACDDYETPIPAWRATHLTQCRWDRLDHCYEDPPEILDDLLCEEEGAFYARWQREMNTGLAALYDRGQRNIEALEARAIARTRVIDLQIADLRRRRRMADASDEARAMFTEIIAELEAEHDHAIAQLARQRAALRREADATEETLWQRTDVLIEVEPLCLVRWHAKSNHSAAHLLDPEQSGSGGISLLRVQRADLVAVARRRAKEALEEARRVEKTRAEVLAKTEAAELSKKPSPQPESVAKPPPFSRGKLPKASPFLRKLAAASKAAPVISVPQPSLPQVVVAAPSQPNHGKLAIERDLLAAMVERLEERGRKFFLGSRKYLQNKEERAELTGRIAALDAVIAAHGGPPEIGTIRSLPNPPPTELPDDQPNAWPVDRVEMLRRLWGQGMSANDIGRAIGGVSRNAVIGKAKRLGLPIRAQTEIPARQATENKLAAES</sequence>
<dbReference type="EMBL" id="BMDW01000040">
    <property type="protein sequence ID" value="GGA62320.1"/>
    <property type="molecule type" value="Genomic_DNA"/>
</dbReference>
<feature type="coiled-coil region" evidence="1">
    <location>
        <begin position="251"/>
        <end position="278"/>
    </location>
</feature>
<keyword evidence="1" id="KW-0175">Coiled coil</keyword>
<organism evidence="3 4">
    <name type="scientific">Sphingomonas psychrolutea</name>
    <dbReference type="NCBI Taxonomy" id="1259676"/>
    <lineage>
        <taxon>Bacteria</taxon>
        <taxon>Pseudomonadati</taxon>
        <taxon>Pseudomonadota</taxon>
        <taxon>Alphaproteobacteria</taxon>
        <taxon>Sphingomonadales</taxon>
        <taxon>Sphingomonadaceae</taxon>
        <taxon>Sphingomonas</taxon>
    </lineage>
</organism>
<evidence type="ECO:0000256" key="2">
    <source>
        <dbReference type="SAM" id="MobiDB-lite"/>
    </source>
</evidence>
<evidence type="ECO:0000313" key="3">
    <source>
        <dbReference type="EMBL" id="GGA62320.1"/>
    </source>
</evidence>
<dbReference type="RefSeq" id="WP_188449913.1">
    <property type="nucleotide sequence ID" value="NZ_BMDW01000040.1"/>
</dbReference>
<accession>A0ABQ1H7G4</accession>
<evidence type="ECO:0000313" key="4">
    <source>
        <dbReference type="Proteomes" id="UP000618591"/>
    </source>
</evidence>
<reference evidence="4" key="1">
    <citation type="journal article" date="2019" name="Int. J. Syst. Evol. Microbiol.">
        <title>The Global Catalogue of Microorganisms (GCM) 10K type strain sequencing project: providing services to taxonomists for standard genome sequencing and annotation.</title>
        <authorList>
            <consortium name="The Broad Institute Genomics Platform"/>
            <consortium name="The Broad Institute Genome Sequencing Center for Infectious Disease"/>
            <person name="Wu L."/>
            <person name="Ma J."/>
        </authorList>
    </citation>
    <scope>NUCLEOTIDE SEQUENCE [LARGE SCALE GENOMIC DNA]</scope>
    <source>
        <strain evidence="4">CGMCC 1.10106</strain>
    </source>
</reference>
<dbReference type="Pfam" id="PF07750">
    <property type="entry name" value="GcrA"/>
    <property type="match status" value="1"/>
</dbReference>
<dbReference type="Proteomes" id="UP000618591">
    <property type="component" value="Unassembled WGS sequence"/>
</dbReference>
<name>A0ABQ1H7G4_9SPHN</name>
<comment type="caution">
    <text evidence="3">The sequence shown here is derived from an EMBL/GenBank/DDBJ whole genome shotgun (WGS) entry which is preliminary data.</text>
</comment>
<feature type="region of interest" description="Disordered" evidence="2">
    <location>
        <begin position="279"/>
        <end position="307"/>
    </location>
</feature>
<protein>
    <submittedName>
        <fullName evidence="3">Uncharacterized protein</fullName>
    </submittedName>
</protein>